<keyword evidence="4 7" id="KW-0554">One-carbon metabolism</keyword>
<keyword evidence="6 7" id="KW-0560">Oxidoreductase</keyword>
<comment type="pathway">
    <text evidence="1 7">Cofactor biosynthesis; tetrahydrofolate biosynthesis; 5,6,7,8-tetrahydrofolate from 7,8-dihydrofolate: step 1/1.</text>
</comment>
<protein>
    <recommendedName>
        <fullName evidence="3 7">Dihydrofolate reductase</fullName>
        <ecNumber evidence="3 7">1.5.1.3</ecNumber>
    </recommendedName>
</protein>
<dbReference type="PANTHER" id="PTHR48069:SF3">
    <property type="entry name" value="DIHYDROFOLATE REDUCTASE"/>
    <property type="match status" value="1"/>
</dbReference>
<dbReference type="GeneID" id="76043455"/>
<dbReference type="PROSITE" id="PS51330">
    <property type="entry name" value="DHFR_2"/>
    <property type="match status" value="1"/>
</dbReference>
<keyword evidence="12" id="KW-1185">Reference proteome</keyword>
<dbReference type="PRINTS" id="PR00070">
    <property type="entry name" value="DHFR"/>
</dbReference>
<evidence type="ECO:0000256" key="3">
    <source>
        <dbReference type="ARBA" id="ARBA00012856"/>
    </source>
</evidence>
<evidence type="ECO:0000259" key="8">
    <source>
        <dbReference type="PROSITE" id="PS51330"/>
    </source>
</evidence>
<dbReference type="GO" id="GO:0006730">
    <property type="term" value="P:one-carbon metabolic process"/>
    <property type="evidence" value="ECO:0007669"/>
    <property type="project" value="UniProtKB-KW"/>
</dbReference>
<dbReference type="EMBL" id="FOGK01000008">
    <property type="protein sequence ID" value="SER49760.1"/>
    <property type="molecule type" value="Genomic_DNA"/>
</dbReference>
<dbReference type="AlphaFoldDB" id="A0A0R2K8F6"/>
<proteinExistence type="inferred from homology"/>
<sequence length="170" mass="19634">MLAFIWAESKNGIIGNQNTIPWRIPDDTSYFKKITTGHTVIMGRKTFESFGAKPLPNRLNVILTRQKTLKETKNLKVSHSVSDLLKTYNSTTELVFVIGGKQIYQQFYPYVKRLYRTYIDQNFSGDTHMIPIDYSEWQLIKTVLGHGPKTNPIAHTFEVYERINTDSANE</sequence>
<dbReference type="Gene3D" id="3.40.430.10">
    <property type="entry name" value="Dihydrofolate Reductase, subunit A"/>
    <property type="match status" value="1"/>
</dbReference>
<evidence type="ECO:0000313" key="11">
    <source>
        <dbReference type="Proteomes" id="UP000051749"/>
    </source>
</evidence>
<dbReference type="Pfam" id="PF00186">
    <property type="entry name" value="DHFR_1"/>
    <property type="match status" value="1"/>
</dbReference>
<dbReference type="EC" id="1.5.1.3" evidence="3 7"/>
<dbReference type="Proteomes" id="UP000182818">
    <property type="component" value="Unassembled WGS sequence"/>
</dbReference>
<evidence type="ECO:0000256" key="7">
    <source>
        <dbReference type="PIRNR" id="PIRNR000194"/>
    </source>
</evidence>
<dbReference type="Proteomes" id="UP000051749">
    <property type="component" value="Unassembled WGS sequence"/>
</dbReference>
<dbReference type="OrthoDB" id="9804315at2"/>
<comment type="similarity">
    <text evidence="2 7">Belongs to the dihydrofolate reductase family.</text>
</comment>
<evidence type="ECO:0000256" key="6">
    <source>
        <dbReference type="ARBA" id="ARBA00023002"/>
    </source>
</evidence>
<dbReference type="InterPro" id="IPR012259">
    <property type="entry name" value="DHFR"/>
</dbReference>
<dbReference type="PATRIC" id="fig|319653.3.peg.2138"/>
<name>A0A0R2K8F6_9LACO</name>
<dbReference type="GO" id="GO:0004146">
    <property type="term" value="F:dihydrofolate reductase activity"/>
    <property type="evidence" value="ECO:0007669"/>
    <property type="project" value="UniProtKB-EC"/>
</dbReference>
<dbReference type="GO" id="GO:0050661">
    <property type="term" value="F:NADP binding"/>
    <property type="evidence" value="ECO:0007669"/>
    <property type="project" value="InterPro"/>
</dbReference>
<evidence type="ECO:0000256" key="5">
    <source>
        <dbReference type="ARBA" id="ARBA00022857"/>
    </source>
</evidence>
<evidence type="ECO:0000256" key="4">
    <source>
        <dbReference type="ARBA" id="ARBA00022563"/>
    </source>
</evidence>
<gene>
    <name evidence="9" type="ORF">IV87_GL002100</name>
    <name evidence="10" type="ORF">SAMN04487973_1087</name>
</gene>
<dbReference type="GO" id="GO:0046654">
    <property type="term" value="P:tetrahydrofolate biosynthetic process"/>
    <property type="evidence" value="ECO:0007669"/>
    <property type="project" value="UniProtKB-UniPathway"/>
</dbReference>
<evidence type="ECO:0000256" key="2">
    <source>
        <dbReference type="ARBA" id="ARBA00009539"/>
    </source>
</evidence>
<feature type="domain" description="DHFR" evidence="8">
    <location>
        <begin position="1"/>
        <end position="162"/>
    </location>
</feature>
<accession>A0A0R2K8F6</accession>
<dbReference type="UniPathway" id="UPA00077">
    <property type="reaction ID" value="UER00158"/>
</dbReference>
<organism evidence="9 11">
    <name type="scientific">Pediococcus ethanolidurans</name>
    <dbReference type="NCBI Taxonomy" id="319653"/>
    <lineage>
        <taxon>Bacteria</taxon>
        <taxon>Bacillati</taxon>
        <taxon>Bacillota</taxon>
        <taxon>Bacilli</taxon>
        <taxon>Lactobacillales</taxon>
        <taxon>Lactobacillaceae</taxon>
        <taxon>Pediococcus</taxon>
    </lineage>
</organism>
<evidence type="ECO:0000313" key="12">
    <source>
        <dbReference type="Proteomes" id="UP000182818"/>
    </source>
</evidence>
<dbReference type="RefSeq" id="WP_057806037.1">
    <property type="nucleotide sequence ID" value="NZ_BJYP01000017.1"/>
</dbReference>
<dbReference type="PIRSF" id="PIRSF000194">
    <property type="entry name" value="DHFR"/>
    <property type="match status" value="1"/>
</dbReference>
<dbReference type="STRING" id="319653.SAMN04487973_1087"/>
<reference evidence="9 11" key="1">
    <citation type="journal article" date="2015" name="Genome Announc.">
        <title>Expanding the biotechnology potential of lactobacilli through comparative genomics of 213 strains and associated genera.</title>
        <authorList>
            <person name="Sun Z."/>
            <person name="Harris H.M."/>
            <person name="McCann A."/>
            <person name="Guo C."/>
            <person name="Argimon S."/>
            <person name="Zhang W."/>
            <person name="Yang X."/>
            <person name="Jeffery I.B."/>
            <person name="Cooney J.C."/>
            <person name="Kagawa T.F."/>
            <person name="Liu W."/>
            <person name="Song Y."/>
            <person name="Salvetti E."/>
            <person name="Wrobel A."/>
            <person name="Rasinkangas P."/>
            <person name="Parkhill J."/>
            <person name="Rea M.C."/>
            <person name="O'Sullivan O."/>
            <person name="Ritari J."/>
            <person name="Douillard F.P."/>
            <person name="Paul Ross R."/>
            <person name="Yang R."/>
            <person name="Briner A.E."/>
            <person name="Felis G.E."/>
            <person name="de Vos W.M."/>
            <person name="Barrangou R."/>
            <person name="Klaenhammer T.R."/>
            <person name="Caufield P.W."/>
            <person name="Cui Y."/>
            <person name="Zhang H."/>
            <person name="O'Toole P.W."/>
        </authorList>
    </citation>
    <scope>NUCLEOTIDE SEQUENCE [LARGE SCALE GENOMIC DNA]</scope>
    <source>
        <strain evidence="9 11">DSM 22301</strain>
    </source>
</reference>
<evidence type="ECO:0000313" key="9">
    <source>
        <dbReference type="EMBL" id="KRN82525.1"/>
    </source>
</evidence>
<dbReference type="CDD" id="cd00209">
    <property type="entry name" value="DHFR"/>
    <property type="match status" value="1"/>
</dbReference>
<keyword evidence="5 7" id="KW-0521">NADP</keyword>
<comment type="caution">
    <text evidence="9">The sequence shown here is derived from an EMBL/GenBank/DDBJ whole genome shotgun (WGS) entry which is preliminary data.</text>
</comment>
<reference evidence="10 12" key="2">
    <citation type="submission" date="2016-10" db="EMBL/GenBank/DDBJ databases">
        <authorList>
            <person name="Varghese N."/>
            <person name="Submissions S."/>
        </authorList>
    </citation>
    <scope>NUCLEOTIDE SEQUENCE [LARGE SCALE GENOMIC DNA]</scope>
    <source>
        <strain evidence="10 12">CGMCC 1.3889</strain>
    </source>
</reference>
<comment type="catalytic activity">
    <reaction evidence="7">
        <text>(6S)-5,6,7,8-tetrahydrofolate + NADP(+) = 7,8-dihydrofolate + NADPH + H(+)</text>
        <dbReference type="Rhea" id="RHEA:15009"/>
        <dbReference type="ChEBI" id="CHEBI:15378"/>
        <dbReference type="ChEBI" id="CHEBI:57451"/>
        <dbReference type="ChEBI" id="CHEBI:57453"/>
        <dbReference type="ChEBI" id="CHEBI:57783"/>
        <dbReference type="ChEBI" id="CHEBI:58349"/>
        <dbReference type="EC" id="1.5.1.3"/>
    </reaction>
</comment>
<evidence type="ECO:0000313" key="10">
    <source>
        <dbReference type="EMBL" id="SER49760.1"/>
    </source>
</evidence>
<comment type="function">
    <text evidence="7">Key enzyme in folate metabolism. Catalyzes an essential reaction for de novo glycine and purine synthesis, and for DNA precursor synthesis.</text>
</comment>
<dbReference type="InterPro" id="IPR001796">
    <property type="entry name" value="DHFR_dom"/>
</dbReference>
<dbReference type="InterPro" id="IPR024072">
    <property type="entry name" value="DHFR-like_dom_sf"/>
</dbReference>
<dbReference type="GO" id="GO:0005829">
    <property type="term" value="C:cytosol"/>
    <property type="evidence" value="ECO:0007669"/>
    <property type="project" value="TreeGrafter"/>
</dbReference>
<dbReference type="GO" id="GO:0046452">
    <property type="term" value="P:dihydrofolate metabolic process"/>
    <property type="evidence" value="ECO:0007669"/>
    <property type="project" value="TreeGrafter"/>
</dbReference>
<dbReference type="PANTHER" id="PTHR48069">
    <property type="entry name" value="DIHYDROFOLATE REDUCTASE"/>
    <property type="match status" value="1"/>
</dbReference>
<dbReference type="EMBL" id="JQBY01000009">
    <property type="protein sequence ID" value="KRN82525.1"/>
    <property type="molecule type" value="Genomic_DNA"/>
</dbReference>
<evidence type="ECO:0000256" key="1">
    <source>
        <dbReference type="ARBA" id="ARBA00004903"/>
    </source>
</evidence>
<dbReference type="SUPFAM" id="SSF53597">
    <property type="entry name" value="Dihydrofolate reductase-like"/>
    <property type="match status" value="1"/>
</dbReference>
<dbReference type="GO" id="GO:0046655">
    <property type="term" value="P:folic acid metabolic process"/>
    <property type="evidence" value="ECO:0007669"/>
    <property type="project" value="TreeGrafter"/>
</dbReference>